<accession>A0ABY9P5R5</accession>
<keyword evidence="2" id="KW-1185">Reference proteome</keyword>
<organism evidence="1 2">
    <name type="scientific">Lysobacter yananisis</name>
    <dbReference type="NCBI Taxonomy" id="1003114"/>
    <lineage>
        <taxon>Bacteria</taxon>
        <taxon>Pseudomonadati</taxon>
        <taxon>Pseudomonadota</taxon>
        <taxon>Gammaproteobacteria</taxon>
        <taxon>Lysobacterales</taxon>
        <taxon>Lysobacteraceae</taxon>
        <taxon>Lysobacter</taxon>
    </lineage>
</organism>
<protein>
    <submittedName>
        <fullName evidence="1">Uncharacterized protein</fullName>
    </submittedName>
</protein>
<sequence>MWVRTLDTGAEELVFCSDSRLSNGKRFDHCQKIFKFTRTDAAIGFAGDTDWAYPMIVAAVTAADVHLPSQTRALTLSKFKAHLINILNQMQREVHNYAKGEEIPGATFLFGGYDWWYKKFRIWRIEFSNRERRFTAHERTGSNAFGSLGKIEFSGDNEWTQEFRKKLKEKAQEKYGLAMNAPRGSKFNMEPLEVIRDLIRSANASHSIGGAPQAVKIYQFMNSADVGIFWPNVEQGRLYISGRPLLDYERATLKSILDPDTLNSTWCNGTPMQREIKSQPP</sequence>
<evidence type="ECO:0000313" key="2">
    <source>
        <dbReference type="Proteomes" id="UP001229313"/>
    </source>
</evidence>
<name>A0ABY9P5R5_9GAMM</name>
<dbReference type="RefSeq" id="WP_309151381.1">
    <property type="nucleotide sequence ID" value="NZ_CP133568.1"/>
</dbReference>
<dbReference type="Proteomes" id="UP001229313">
    <property type="component" value="Chromosome"/>
</dbReference>
<reference evidence="1 2" key="1">
    <citation type="submission" date="2023-08" db="EMBL/GenBank/DDBJ databases">
        <title>The whole genome sequence of Lysobacter yananisis.</title>
        <authorList>
            <person name="Sun H."/>
        </authorList>
    </citation>
    <scope>NUCLEOTIDE SEQUENCE [LARGE SCALE GENOMIC DNA]</scope>
    <source>
        <strain evidence="1 2">SNNU513</strain>
    </source>
</reference>
<evidence type="ECO:0000313" key="1">
    <source>
        <dbReference type="EMBL" id="WMT02251.1"/>
    </source>
</evidence>
<proteinExistence type="predicted"/>
<gene>
    <name evidence="1" type="ORF">RDV84_20130</name>
</gene>
<dbReference type="EMBL" id="CP133568">
    <property type="protein sequence ID" value="WMT02251.1"/>
    <property type="molecule type" value="Genomic_DNA"/>
</dbReference>